<protein>
    <submittedName>
        <fullName evidence="1">Uncharacterized protein</fullName>
    </submittedName>
</protein>
<organism evidence="1">
    <name type="scientific">marine metagenome</name>
    <dbReference type="NCBI Taxonomy" id="408172"/>
    <lineage>
        <taxon>unclassified sequences</taxon>
        <taxon>metagenomes</taxon>
        <taxon>ecological metagenomes</taxon>
    </lineage>
</organism>
<name>A0A382ICN7_9ZZZZ</name>
<evidence type="ECO:0000313" key="1">
    <source>
        <dbReference type="EMBL" id="SVB96461.1"/>
    </source>
</evidence>
<sequence>VYHLIGFILGEHCSVLCHSWNMVIWKDLKKRSN</sequence>
<feature type="non-terminal residue" evidence="1">
    <location>
        <position position="33"/>
    </location>
</feature>
<dbReference type="EMBL" id="UINC01066105">
    <property type="protein sequence ID" value="SVB96461.1"/>
    <property type="molecule type" value="Genomic_DNA"/>
</dbReference>
<proteinExistence type="predicted"/>
<feature type="non-terminal residue" evidence="1">
    <location>
        <position position="1"/>
    </location>
</feature>
<accession>A0A382ICN7</accession>
<dbReference type="AlphaFoldDB" id="A0A382ICN7"/>
<reference evidence="1" key="1">
    <citation type="submission" date="2018-05" db="EMBL/GenBank/DDBJ databases">
        <authorList>
            <person name="Lanie J.A."/>
            <person name="Ng W.-L."/>
            <person name="Kazmierczak K.M."/>
            <person name="Andrzejewski T.M."/>
            <person name="Davidsen T.M."/>
            <person name="Wayne K.J."/>
            <person name="Tettelin H."/>
            <person name="Glass J.I."/>
            <person name="Rusch D."/>
            <person name="Podicherti R."/>
            <person name="Tsui H.-C.T."/>
            <person name="Winkler M.E."/>
        </authorList>
    </citation>
    <scope>NUCLEOTIDE SEQUENCE</scope>
</reference>
<gene>
    <name evidence="1" type="ORF">METZ01_LOCUS249315</name>
</gene>